<dbReference type="PANTHER" id="PTHR12048:SF0">
    <property type="entry name" value="CCAAT_ENHANCER-BINDING PROTEIN ZETA"/>
    <property type="match status" value="1"/>
</dbReference>
<keyword evidence="2" id="KW-1185">Reference proteome</keyword>
<protein>
    <submittedName>
        <fullName evidence="1">Uncharacterized protein</fullName>
    </submittedName>
</protein>
<dbReference type="GO" id="GO:0005634">
    <property type="term" value="C:nucleus"/>
    <property type="evidence" value="ECO:0007669"/>
    <property type="project" value="TreeGrafter"/>
</dbReference>
<dbReference type="OrthoDB" id="28947at2759"/>
<dbReference type="AlphaFoldDB" id="A0A0C2NDJ3"/>
<dbReference type="EMBL" id="JWZT01001440">
    <property type="protein sequence ID" value="KII72037.1"/>
    <property type="molecule type" value="Genomic_DNA"/>
</dbReference>
<dbReference type="Proteomes" id="UP000031668">
    <property type="component" value="Unassembled WGS sequence"/>
</dbReference>
<gene>
    <name evidence="1" type="ORF">RF11_07844</name>
</gene>
<evidence type="ECO:0000313" key="1">
    <source>
        <dbReference type="EMBL" id="KII72037.1"/>
    </source>
</evidence>
<accession>A0A0C2NDJ3</accession>
<comment type="caution">
    <text evidence="1">The sequence shown here is derived from an EMBL/GenBank/DDBJ whole genome shotgun (WGS) entry which is preliminary data.</text>
</comment>
<reference evidence="1 2" key="1">
    <citation type="journal article" date="2014" name="Genome Biol. Evol.">
        <title>The genome of the myxosporean Thelohanellus kitauei shows adaptations to nutrient acquisition within its fish host.</title>
        <authorList>
            <person name="Yang Y."/>
            <person name="Xiong J."/>
            <person name="Zhou Z."/>
            <person name="Huo F."/>
            <person name="Miao W."/>
            <person name="Ran C."/>
            <person name="Liu Y."/>
            <person name="Zhang J."/>
            <person name="Feng J."/>
            <person name="Wang M."/>
            <person name="Wang M."/>
            <person name="Wang L."/>
            <person name="Yao B."/>
        </authorList>
    </citation>
    <scope>NUCLEOTIDE SEQUENCE [LARGE SCALE GENOMIC DNA]</scope>
    <source>
        <strain evidence="1">Wuqing</strain>
    </source>
</reference>
<evidence type="ECO:0000313" key="2">
    <source>
        <dbReference type="Proteomes" id="UP000031668"/>
    </source>
</evidence>
<proteinExistence type="predicted"/>
<sequence>MTQKYNTTLNEPILGELCKKGSLYDRLVSLKYFIEDALDDKIPKIRMQIIGFLVDLARCSDHLKKSSINLIVNRFGDLDNKVAAHAQNILHGLMRDKVDDTEIIVGEVCSFITRPNLPFKARYAPR</sequence>
<organism evidence="1 2">
    <name type="scientific">Thelohanellus kitauei</name>
    <name type="common">Myxosporean</name>
    <dbReference type="NCBI Taxonomy" id="669202"/>
    <lineage>
        <taxon>Eukaryota</taxon>
        <taxon>Metazoa</taxon>
        <taxon>Cnidaria</taxon>
        <taxon>Myxozoa</taxon>
        <taxon>Myxosporea</taxon>
        <taxon>Bivalvulida</taxon>
        <taxon>Platysporina</taxon>
        <taxon>Myxobolidae</taxon>
        <taxon>Thelohanellus</taxon>
    </lineage>
</organism>
<dbReference type="InterPro" id="IPR040155">
    <property type="entry name" value="CEBPZ/Mak21-like"/>
</dbReference>
<name>A0A0C2NDJ3_THEKT</name>
<dbReference type="PANTHER" id="PTHR12048">
    <property type="entry name" value="CCAAT-BINDING FACTOR-RELATED"/>
    <property type="match status" value="1"/>
</dbReference>